<dbReference type="OrthoDB" id="9811587at2"/>
<dbReference type="Pfam" id="PF02321">
    <property type="entry name" value="OEP"/>
    <property type="match status" value="1"/>
</dbReference>
<gene>
    <name evidence="9" type="ORF">ETU09_02150</name>
</gene>
<proteinExistence type="inferred from homology"/>
<keyword evidence="7" id="KW-0998">Cell outer membrane</keyword>
<reference evidence="9 10" key="1">
    <citation type="submission" date="2019-02" db="EMBL/GenBank/DDBJ databases">
        <title>Apibacter muscae sp. nov.: a novel member of the house fly microbiota.</title>
        <authorList>
            <person name="Park R."/>
        </authorList>
    </citation>
    <scope>NUCLEOTIDE SEQUENCE [LARGE SCALE GENOMIC DNA]</scope>
    <source>
        <strain evidence="9 10">AL1</strain>
    </source>
</reference>
<evidence type="ECO:0000256" key="1">
    <source>
        <dbReference type="ARBA" id="ARBA00004442"/>
    </source>
</evidence>
<dbReference type="EMBL" id="SELH01000013">
    <property type="protein sequence ID" value="TWP29801.1"/>
    <property type="molecule type" value="Genomic_DNA"/>
</dbReference>
<accession>A0A563DIF8</accession>
<evidence type="ECO:0000313" key="9">
    <source>
        <dbReference type="EMBL" id="TWP29801.1"/>
    </source>
</evidence>
<keyword evidence="6" id="KW-0472">Membrane</keyword>
<keyword evidence="4" id="KW-1134">Transmembrane beta strand</keyword>
<comment type="caution">
    <text evidence="9">The sequence shown here is derived from an EMBL/GenBank/DDBJ whole genome shotgun (WGS) entry which is preliminary data.</text>
</comment>
<dbReference type="PANTHER" id="PTHR30026">
    <property type="entry name" value="OUTER MEMBRANE PROTEIN TOLC"/>
    <property type="match status" value="1"/>
</dbReference>
<evidence type="ECO:0000256" key="4">
    <source>
        <dbReference type="ARBA" id="ARBA00022452"/>
    </source>
</evidence>
<organism evidence="9 10">
    <name type="scientific">Apibacter muscae</name>
    <dbReference type="NCBI Taxonomy" id="2509004"/>
    <lineage>
        <taxon>Bacteria</taxon>
        <taxon>Pseudomonadati</taxon>
        <taxon>Bacteroidota</taxon>
        <taxon>Flavobacteriia</taxon>
        <taxon>Flavobacteriales</taxon>
        <taxon>Weeksellaceae</taxon>
        <taxon>Apibacter</taxon>
    </lineage>
</organism>
<evidence type="ECO:0000256" key="7">
    <source>
        <dbReference type="ARBA" id="ARBA00023237"/>
    </source>
</evidence>
<feature type="compositionally biased region" description="Basic and acidic residues" evidence="8">
    <location>
        <begin position="526"/>
        <end position="542"/>
    </location>
</feature>
<evidence type="ECO:0000256" key="3">
    <source>
        <dbReference type="ARBA" id="ARBA00022448"/>
    </source>
</evidence>
<feature type="region of interest" description="Disordered" evidence="8">
    <location>
        <begin position="570"/>
        <end position="602"/>
    </location>
</feature>
<sequence length="602" mass="68643">MKIYSTILAFLILRILSAQKIWSFNDCLSYAKENNLQVLAAILNEKVQEGNYDIAKKNKLPNLTGTVGNSFSFGPDARKDFSYNEGYQNNLALESSIILYNNGSLDITQEKNKLLIDQYKFTTEKIRNDISLQIVGNYLTVLLNKELMLVNGNLLNTQIQDAERNEKLYNAGSIPLSTLYESKSNMANAKQTFENSKIDVNRALMNLAMLLQMDYRDFEIEDVKVSDQIDLPLINIDNIINHAYTNQPEIKSSELSVEVAKKDIELAKAALYPTITGGYKASTYYQDYFDRSVKNLKDQWHDNNSQIITLGVSVPIFNKGITKAKIEQSKIAQLIQENQLDQNKLNLKQTIQSSYFDVNSSYQTYTSAKELVESTKISYEFAEKSFNAGKINVYDLNIARTNYFNAQSQMLQAKYSYLFKLKILEFYMGKPLEISSDENINTNNALTTSISQSIHNTEISLNETNSNESLNVNTNNDNNIIANEPKEVNILQKNSEIIDLEDNLKSESINKETIEKNIPINESEKIISNDHTETANIPKKDQINQNSQTIANSSLNEEDLKREALIKERRAKLSQGSSTNIFKNEAEREEMIKKKREEMKKN</sequence>
<dbReference type="GO" id="GO:1990281">
    <property type="term" value="C:efflux pump complex"/>
    <property type="evidence" value="ECO:0007669"/>
    <property type="project" value="TreeGrafter"/>
</dbReference>
<evidence type="ECO:0000256" key="8">
    <source>
        <dbReference type="SAM" id="MobiDB-lite"/>
    </source>
</evidence>
<feature type="region of interest" description="Disordered" evidence="8">
    <location>
        <begin position="526"/>
        <end position="556"/>
    </location>
</feature>
<protein>
    <submittedName>
        <fullName evidence="9">TolC family protein</fullName>
    </submittedName>
</protein>
<dbReference type="RefSeq" id="WP_146291601.1">
    <property type="nucleotide sequence ID" value="NZ_SELH01000013.1"/>
</dbReference>
<feature type="compositionally biased region" description="Polar residues" evidence="8">
    <location>
        <begin position="543"/>
        <end position="555"/>
    </location>
</feature>
<evidence type="ECO:0000256" key="6">
    <source>
        <dbReference type="ARBA" id="ARBA00023136"/>
    </source>
</evidence>
<comment type="subcellular location">
    <subcellularLocation>
        <location evidence="1">Cell outer membrane</location>
    </subcellularLocation>
</comment>
<dbReference type="GO" id="GO:0015562">
    <property type="term" value="F:efflux transmembrane transporter activity"/>
    <property type="evidence" value="ECO:0007669"/>
    <property type="project" value="InterPro"/>
</dbReference>
<keyword evidence="3" id="KW-0813">Transport</keyword>
<name>A0A563DIF8_9FLAO</name>
<dbReference type="GO" id="GO:0015288">
    <property type="term" value="F:porin activity"/>
    <property type="evidence" value="ECO:0007669"/>
    <property type="project" value="TreeGrafter"/>
</dbReference>
<keyword evidence="10" id="KW-1185">Reference proteome</keyword>
<dbReference type="Proteomes" id="UP000319499">
    <property type="component" value="Unassembled WGS sequence"/>
</dbReference>
<dbReference type="AlphaFoldDB" id="A0A563DIF8"/>
<comment type="similarity">
    <text evidence="2">Belongs to the outer membrane factor (OMF) (TC 1.B.17) family.</text>
</comment>
<dbReference type="PANTHER" id="PTHR30026:SF20">
    <property type="entry name" value="OUTER MEMBRANE PROTEIN TOLC"/>
    <property type="match status" value="1"/>
</dbReference>
<evidence type="ECO:0000313" key="10">
    <source>
        <dbReference type="Proteomes" id="UP000319499"/>
    </source>
</evidence>
<dbReference type="GO" id="GO:0009279">
    <property type="term" value="C:cell outer membrane"/>
    <property type="evidence" value="ECO:0007669"/>
    <property type="project" value="UniProtKB-SubCell"/>
</dbReference>
<evidence type="ECO:0000256" key="2">
    <source>
        <dbReference type="ARBA" id="ARBA00007613"/>
    </source>
</evidence>
<dbReference type="InterPro" id="IPR003423">
    <property type="entry name" value="OMP_efflux"/>
</dbReference>
<evidence type="ECO:0000256" key="5">
    <source>
        <dbReference type="ARBA" id="ARBA00022692"/>
    </source>
</evidence>
<feature type="compositionally biased region" description="Basic and acidic residues" evidence="8">
    <location>
        <begin position="584"/>
        <end position="602"/>
    </location>
</feature>
<dbReference type="Gene3D" id="1.20.1600.10">
    <property type="entry name" value="Outer membrane efflux proteins (OEP)"/>
    <property type="match status" value="1"/>
</dbReference>
<keyword evidence="5" id="KW-0812">Transmembrane</keyword>
<dbReference type="InterPro" id="IPR051906">
    <property type="entry name" value="TolC-like"/>
</dbReference>
<dbReference type="SUPFAM" id="SSF56954">
    <property type="entry name" value="Outer membrane efflux proteins (OEP)"/>
    <property type="match status" value="1"/>
</dbReference>